<dbReference type="Proteomes" id="UP000886687">
    <property type="component" value="Unassembled WGS sequence"/>
</dbReference>
<feature type="transmembrane region" description="Helical" evidence="2">
    <location>
        <begin position="12"/>
        <end position="32"/>
    </location>
</feature>
<keyword evidence="2" id="KW-0472">Membrane</keyword>
<keyword evidence="2" id="KW-0812">Transmembrane</keyword>
<name>A0A9E4K4V4_9GAMM</name>
<feature type="transmembrane region" description="Helical" evidence="2">
    <location>
        <begin position="52"/>
        <end position="76"/>
    </location>
</feature>
<accession>A0A9E4K4V4</accession>
<dbReference type="AlphaFoldDB" id="A0A9E4K4V4"/>
<dbReference type="EMBL" id="JAEPDI010000009">
    <property type="protein sequence ID" value="MCG7939696.1"/>
    <property type="molecule type" value="Genomic_DNA"/>
</dbReference>
<evidence type="ECO:0000256" key="1">
    <source>
        <dbReference type="SAM" id="MobiDB-lite"/>
    </source>
</evidence>
<evidence type="ECO:0000256" key="2">
    <source>
        <dbReference type="SAM" id="Phobius"/>
    </source>
</evidence>
<protein>
    <submittedName>
        <fullName evidence="3">Uncharacterized protein</fullName>
    </submittedName>
</protein>
<gene>
    <name evidence="3" type="ORF">JAZ04_12700</name>
</gene>
<sequence>MLNLLKCKCLFGFLWTSAIAAGLLTFIFFSFIDPAAIAAVMNLAEKTQTSNFNIYLGVFVFFWFTLNTSTYLAFYFGQLLRKMEKEAEEMEQRNQSHENETGIHTS</sequence>
<keyword evidence="2" id="KW-1133">Transmembrane helix</keyword>
<feature type="region of interest" description="Disordered" evidence="1">
    <location>
        <begin position="87"/>
        <end position="106"/>
    </location>
</feature>
<evidence type="ECO:0000313" key="4">
    <source>
        <dbReference type="Proteomes" id="UP000886687"/>
    </source>
</evidence>
<reference evidence="3" key="1">
    <citation type="journal article" date="2021" name="Proc. Natl. Acad. Sci. U.S.A.">
        <title>Global biogeography of chemosynthetic symbionts reveals both localized and globally distributed symbiont groups. .</title>
        <authorList>
            <person name="Osvatic J.T."/>
            <person name="Wilkins L.G.E."/>
            <person name="Leibrecht L."/>
            <person name="Leray M."/>
            <person name="Zauner S."/>
            <person name="Polzin J."/>
            <person name="Camacho Y."/>
            <person name="Gros O."/>
            <person name="van Gils J.A."/>
            <person name="Eisen J.A."/>
            <person name="Petersen J.M."/>
            <person name="Yuen B."/>
        </authorList>
    </citation>
    <scope>NUCLEOTIDE SEQUENCE</scope>
    <source>
        <strain evidence="3">MAGL173</strain>
    </source>
</reference>
<organism evidence="3 4">
    <name type="scientific">Candidatus Thiodiazotropha lotti</name>
    <dbReference type="NCBI Taxonomy" id="2792787"/>
    <lineage>
        <taxon>Bacteria</taxon>
        <taxon>Pseudomonadati</taxon>
        <taxon>Pseudomonadota</taxon>
        <taxon>Gammaproteobacteria</taxon>
        <taxon>Chromatiales</taxon>
        <taxon>Sedimenticolaceae</taxon>
        <taxon>Candidatus Thiodiazotropha</taxon>
    </lineage>
</organism>
<evidence type="ECO:0000313" key="3">
    <source>
        <dbReference type="EMBL" id="MCG7939696.1"/>
    </source>
</evidence>
<comment type="caution">
    <text evidence="3">The sequence shown here is derived from an EMBL/GenBank/DDBJ whole genome shotgun (WGS) entry which is preliminary data.</text>
</comment>
<proteinExistence type="predicted"/>